<dbReference type="PANTHER" id="PTHR46663">
    <property type="entry name" value="DIGUANYLATE CYCLASE DGCT-RELATED"/>
    <property type="match status" value="1"/>
</dbReference>
<dbReference type="InterPro" id="IPR052163">
    <property type="entry name" value="DGC-Regulatory_Protein"/>
</dbReference>
<feature type="domain" description="GGDEF" evidence="2">
    <location>
        <begin position="232"/>
        <end position="365"/>
    </location>
</feature>
<evidence type="ECO:0000256" key="1">
    <source>
        <dbReference type="SAM" id="Phobius"/>
    </source>
</evidence>
<proteinExistence type="predicted"/>
<evidence type="ECO:0000313" key="4">
    <source>
        <dbReference type="Proteomes" id="UP000295724"/>
    </source>
</evidence>
<feature type="transmembrane region" description="Helical" evidence="1">
    <location>
        <begin position="51"/>
        <end position="66"/>
    </location>
</feature>
<protein>
    <submittedName>
        <fullName evidence="3">Diguanylate cyclase (GGDEF)-like protein</fullName>
    </submittedName>
</protein>
<dbReference type="Gene3D" id="3.30.70.270">
    <property type="match status" value="1"/>
</dbReference>
<dbReference type="CDD" id="cd01949">
    <property type="entry name" value="GGDEF"/>
    <property type="match status" value="1"/>
</dbReference>
<keyword evidence="1" id="KW-0812">Transmembrane</keyword>
<feature type="transmembrane region" description="Helical" evidence="1">
    <location>
        <begin position="120"/>
        <end position="139"/>
    </location>
</feature>
<feature type="transmembrane region" description="Helical" evidence="1">
    <location>
        <begin position="159"/>
        <end position="178"/>
    </location>
</feature>
<dbReference type="InterPro" id="IPR029787">
    <property type="entry name" value="Nucleotide_cyclase"/>
</dbReference>
<evidence type="ECO:0000313" key="3">
    <source>
        <dbReference type="EMBL" id="TDR16801.1"/>
    </source>
</evidence>
<feature type="transmembrane region" description="Helical" evidence="1">
    <location>
        <begin position="21"/>
        <end position="39"/>
    </location>
</feature>
<dbReference type="InterPro" id="IPR000160">
    <property type="entry name" value="GGDEF_dom"/>
</dbReference>
<dbReference type="InterPro" id="IPR043128">
    <property type="entry name" value="Rev_trsase/Diguanyl_cyclase"/>
</dbReference>
<dbReference type="SUPFAM" id="SSF55073">
    <property type="entry name" value="Nucleotide cyclase"/>
    <property type="match status" value="1"/>
</dbReference>
<keyword evidence="1" id="KW-0472">Membrane</keyword>
<dbReference type="OrthoDB" id="5296913at2"/>
<feature type="transmembrane region" description="Helical" evidence="1">
    <location>
        <begin position="73"/>
        <end position="92"/>
    </location>
</feature>
<gene>
    <name evidence="3" type="ORF">C8D91_2707</name>
</gene>
<dbReference type="Proteomes" id="UP000295724">
    <property type="component" value="Unassembled WGS sequence"/>
</dbReference>
<accession>A0A4V3DH43</accession>
<keyword evidence="1" id="KW-1133">Transmembrane helix</keyword>
<comment type="caution">
    <text evidence="3">The sequence shown here is derived from an EMBL/GenBank/DDBJ whole genome shotgun (WGS) entry which is preliminary data.</text>
</comment>
<keyword evidence="4" id="KW-1185">Reference proteome</keyword>
<dbReference type="EMBL" id="SNZB01000007">
    <property type="protein sequence ID" value="TDR16801.1"/>
    <property type="molecule type" value="Genomic_DNA"/>
</dbReference>
<sequence length="368" mass="41812">MNQMKAIIDEEMKLINQLMNSMVLVWMFLSTFALIFTLLRTELTGWGGKENMLILIYIAIMLVAVFRNRLSPYIKVFLFIASQVLVAILGVLEFGFMAPAILFLPMTVMLLACFYKQAVILFFAGLVLVFISWAAYAFHNGYLSLSPDANVIFMNVEHWVVYIICLANLLLFLPISIYKYRNNMNQLLFEVMEQKKEIEHLANHDFLTGLPLIKLCMSQFDAFLASDYQNNKHLAMLFLDIDKFKLVLDQYGHDAGDICLIHVANKLSKEVRSAGFACRLGGDEFMVLLNTFKSKDELIDKAERIVSEVSSTFKFRGKHLSVGVSVGIALFGEHGKKFHDLKRAADRAMYQAKSSNNNSICFAEPEAN</sequence>
<name>A0A4V3DH43_9GAMM</name>
<dbReference type="NCBIfam" id="TIGR00254">
    <property type="entry name" value="GGDEF"/>
    <property type="match status" value="1"/>
</dbReference>
<dbReference type="Pfam" id="PF00990">
    <property type="entry name" value="GGDEF"/>
    <property type="match status" value="1"/>
</dbReference>
<dbReference type="SMART" id="SM00267">
    <property type="entry name" value="GGDEF"/>
    <property type="match status" value="1"/>
</dbReference>
<evidence type="ECO:0000259" key="2">
    <source>
        <dbReference type="PROSITE" id="PS50887"/>
    </source>
</evidence>
<dbReference type="PANTHER" id="PTHR46663:SF2">
    <property type="entry name" value="GGDEF DOMAIN-CONTAINING PROTEIN"/>
    <property type="match status" value="1"/>
</dbReference>
<feature type="transmembrane region" description="Helical" evidence="1">
    <location>
        <begin position="98"/>
        <end position="115"/>
    </location>
</feature>
<organism evidence="3 4">
    <name type="scientific">Marinicella litoralis</name>
    <dbReference type="NCBI Taxonomy" id="644220"/>
    <lineage>
        <taxon>Bacteria</taxon>
        <taxon>Pseudomonadati</taxon>
        <taxon>Pseudomonadota</taxon>
        <taxon>Gammaproteobacteria</taxon>
        <taxon>Lysobacterales</taxon>
        <taxon>Marinicellaceae</taxon>
        <taxon>Marinicella</taxon>
    </lineage>
</organism>
<dbReference type="AlphaFoldDB" id="A0A4V3DH43"/>
<dbReference type="PROSITE" id="PS50887">
    <property type="entry name" value="GGDEF"/>
    <property type="match status" value="1"/>
</dbReference>
<dbReference type="RefSeq" id="WP_099020014.1">
    <property type="nucleotide sequence ID" value="NZ_NIHB01000005.1"/>
</dbReference>
<reference evidence="3 4" key="1">
    <citation type="submission" date="2019-03" db="EMBL/GenBank/DDBJ databases">
        <title>Genomic Encyclopedia of Type Strains, Phase IV (KMG-IV): sequencing the most valuable type-strain genomes for metagenomic binning, comparative biology and taxonomic classification.</title>
        <authorList>
            <person name="Goeker M."/>
        </authorList>
    </citation>
    <scope>NUCLEOTIDE SEQUENCE [LARGE SCALE GENOMIC DNA]</scope>
    <source>
        <strain evidence="3 4">DSM 25488</strain>
    </source>
</reference>